<evidence type="ECO:0000313" key="6">
    <source>
        <dbReference type="EMBL" id="PTB86456.1"/>
    </source>
</evidence>
<dbReference type="GO" id="GO:0016743">
    <property type="term" value="F:carboxyl- or carbamoyltransferase activity"/>
    <property type="evidence" value="ECO:0007669"/>
    <property type="project" value="UniProtKB-UniRule"/>
</dbReference>
<dbReference type="InterPro" id="IPR029063">
    <property type="entry name" value="SAM-dependent_MTases_sf"/>
</dbReference>
<dbReference type="EMBL" id="PYVN01000016">
    <property type="protein sequence ID" value="PTB86456.1"/>
    <property type="molecule type" value="Genomic_DNA"/>
</dbReference>
<comment type="caution">
    <text evidence="6">The sequence shown here is derived from an EMBL/GenBank/DDBJ whole genome shotgun (WGS) entry which is preliminary data.</text>
</comment>
<dbReference type="InterPro" id="IPR005271">
    <property type="entry name" value="CmoA"/>
</dbReference>
<protein>
    <recommendedName>
        <fullName evidence="3">Carboxy-S-adenosyl-L-methionine synthase</fullName>
        <shortName evidence="3">Cx-SAM synthase</shortName>
        <ecNumber evidence="3">2.1.3.-</ecNumber>
    </recommendedName>
</protein>
<dbReference type="GO" id="GO:0002098">
    <property type="term" value="P:tRNA wobble uridine modification"/>
    <property type="evidence" value="ECO:0007669"/>
    <property type="project" value="InterPro"/>
</dbReference>
<feature type="binding site" evidence="3 4">
    <location>
        <position position="133"/>
    </location>
    <ligand>
        <name>S-adenosyl-L-methionine</name>
        <dbReference type="ChEBI" id="CHEBI:59789"/>
    </ligand>
</feature>
<feature type="binding site" evidence="3 4">
    <location>
        <begin position="118"/>
        <end position="119"/>
    </location>
    <ligand>
        <name>S-adenosyl-L-methionine</name>
        <dbReference type="ChEBI" id="CHEBI:59789"/>
    </ligand>
</feature>
<name>A0A2T4CY12_9GAMM</name>
<feature type="binding site" evidence="3 4">
    <location>
        <begin position="90"/>
        <end position="91"/>
    </location>
    <ligand>
        <name>S-adenosyl-L-methionine</name>
        <dbReference type="ChEBI" id="CHEBI:59789"/>
    </ligand>
</feature>
<dbReference type="Pfam" id="PF13649">
    <property type="entry name" value="Methyltransf_25"/>
    <property type="match status" value="1"/>
</dbReference>
<evidence type="ECO:0000256" key="1">
    <source>
        <dbReference type="ARBA" id="ARBA00022679"/>
    </source>
</evidence>
<dbReference type="AlphaFoldDB" id="A0A2T4CY12"/>
<dbReference type="CDD" id="cd02440">
    <property type="entry name" value="AdoMet_MTases"/>
    <property type="match status" value="1"/>
</dbReference>
<evidence type="ECO:0000256" key="3">
    <source>
        <dbReference type="HAMAP-Rule" id="MF_01589"/>
    </source>
</evidence>
<evidence type="ECO:0000256" key="4">
    <source>
        <dbReference type="PIRSR" id="PIRSR006325-1"/>
    </source>
</evidence>
<feature type="binding site" evidence="3 4">
    <location>
        <begin position="65"/>
        <end position="67"/>
    </location>
    <ligand>
        <name>S-adenosyl-L-methionine</name>
        <dbReference type="ChEBI" id="CHEBI:59789"/>
    </ligand>
</feature>
<dbReference type="Gene3D" id="3.40.50.150">
    <property type="entry name" value="Vaccinia Virus protein VP39"/>
    <property type="match status" value="1"/>
</dbReference>
<proteinExistence type="inferred from homology"/>
<comment type="catalytic activity">
    <reaction evidence="3">
        <text>prephenate + S-adenosyl-L-methionine = carboxy-S-adenosyl-L-methionine + 3-phenylpyruvate + H2O</text>
        <dbReference type="Rhea" id="RHEA:51692"/>
        <dbReference type="ChEBI" id="CHEBI:15377"/>
        <dbReference type="ChEBI" id="CHEBI:18005"/>
        <dbReference type="ChEBI" id="CHEBI:29934"/>
        <dbReference type="ChEBI" id="CHEBI:59789"/>
        <dbReference type="ChEBI" id="CHEBI:134278"/>
    </reaction>
</comment>
<accession>A0A2T4CY12</accession>
<dbReference type="InterPro" id="IPR041698">
    <property type="entry name" value="Methyltransf_25"/>
</dbReference>
<sequence length="243" mass="27342">MIKKADNIFASPLEQMVDFRFDERVVDVFPDMIQRSVPGYGTLISNIGILAARYAQENSSCYDLGSSLGAITLSMRQRIKAEGCQIIAVDNSLAMIERAEKIIAADNNRVPVELRCEDINQTLIENASVVVMNFTLQFIAPALRDELIDKIYQGLKPGGVFILSEKLAFDSPEQQTFFTEAHHDFKRANGYSDLEISQKRSALENVLIPETLAMHQQRLSQAGFSRSECWFQCFNFASLIAFK</sequence>
<organism evidence="6">
    <name type="scientific">Pseudidiomarina aestuarii</name>
    <dbReference type="NCBI Taxonomy" id="624146"/>
    <lineage>
        <taxon>Bacteria</taxon>
        <taxon>Pseudomonadati</taxon>
        <taxon>Pseudomonadota</taxon>
        <taxon>Gammaproteobacteria</taxon>
        <taxon>Alteromonadales</taxon>
        <taxon>Idiomarinaceae</taxon>
        <taxon>Pseudidiomarina</taxon>
    </lineage>
</organism>
<evidence type="ECO:0000256" key="2">
    <source>
        <dbReference type="ARBA" id="ARBA00022691"/>
    </source>
</evidence>
<dbReference type="PANTHER" id="PTHR43861:SF2">
    <property type="entry name" value="CARBOXY-S-ADENOSYL-L-METHIONINE SYNTHASE"/>
    <property type="match status" value="1"/>
</dbReference>
<gene>
    <name evidence="3" type="primary">cmoA</name>
    <name evidence="6" type="ORF">C9940_02390</name>
</gene>
<dbReference type="GO" id="GO:1904047">
    <property type="term" value="F:S-adenosyl-L-methionine binding"/>
    <property type="evidence" value="ECO:0007669"/>
    <property type="project" value="UniProtKB-UniRule"/>
</dbReference>
<dbReference type="NCBIfam" id="TIGR00740">
    <property type="entry name" value="carboxy-S-adenosyl-L-methionine synthase CmoA"/>
    <property type="match status" value="1"/>
</dbReference>
<dbReference type="HAMAP" id="MF_01589">
    <property type="entry name" value="Cx_SAM_synthase"/>
    <property type="match status" value="1"/>
</dbReference>
<feature type="domain" description="Methyltransferase" evidence="5">
    <location>
        <begin position="63"/>
        <end position="159"/>
    </location>
</feature>
<evidence type="ECO:0000259" key="5">
    <source>
        <dbReference type="Pfam" id="PF13649"/>
    </source>
</evidence>
<comment type="function">
    <text evidence="3">Catalyzes the conversion of S-adenosyl-L-methionine (SAM) to carboxy-S-adenosyl-L-methionine (Cx-SAM).</text>
</comment>
<keyword evidence="2 3" id="KW-0949">S-adenosyl-L-methionine</keyword>
<comment type="similarity">
    <text evidence="3">Belongs to the class I-like SAM-binding methyltransferase superfamily. Cx-SAM synthase family.</text>
</comment>
<reference evidence="6" key="1">
    <citation type="submission" date="2018-03" db="EMBL/GenBank/DDBJ databases">
        <title>Cross-interface Injection: A General Nanoliter Liquid Handling Method Applied to Single Cells Genome Amplification Automated Nanoliter Liquid Handling Applied to Single Cell Multiple Displacement Amplification.</title>
        <authorList>
            <person name="Yun J."/>
            <person name="Xu P."/>
            <person name="Xu J."/>
            <person name="Dai X."/>
            <person name="Wang Y."/>
            <person name="Zheng X."/>
            <person name="Cao C."/>
            <person name="Yi Q."/>
            <person name="Zhu Y."/>
            <person name="Wang L."/>
            <person name="Dong Z."/>
            <person name="Huang Y."/>
            <person name="Huang L."/>
            <person name="Du W."/>
        </authorList>
    </citation>
    <scope>NUCLEOTIDE SEQUENCE [LARGE SCALE GENOMIC DNA]</scope>
    <source>
        <strain evidence="6">Z-D3-2</strain>
    </source>
</reference>
<comment type="subunit">
    <text evidence="3">Homodimer.</text>
</comment>
<keyword evidence="1 3" id="KW-0808">Transferase</keyword>
<dbReference type="PANTHER" id="PTHR43861">
    <property type="entry name" value="TRANS-ACONITATE 2-METHYLTRANSFERASE-RELATED"/>
    <property type="match status" value="1"/>
</dbReference>
<feature type="binding site" evidence="3">
    <location>
        <position position="200"/>
    </location>
    <ligand>
        <name>S-adenosyl-L-methionine</name>
        <dbReference type="ChEBI" id="CHEBI:59789"/>
    </ligand>
</feature>
<dbReference type="NCBIfam" id="NF011995">
    <property type="entry name" value="PRK15451.1"/>
    <property type="match status" value="1"/>
</dbReference>
<dbReference type="PIRSF" id="PIRSF006325">
    <property type="entry name" value="MeTrfase_bac"/>
    <property type="match status" value="1"/>
</dbReference>
<feature type="binding site" evidence="3 4">
    <location>
        <position position="40"/>
    </location>
    <ligand>
        <name>S-adenosyl-L-methionine</name>
        <dbReference type="ChEBI" id="CHEBI:59789"/>
    </ligand>
</feature>
<dbReference type="SUPFAM" id="SSF53335">
    <property type="entry name" value="S-adenosyl-L-methionine-dependent methyltransferases"/>
    <property type="match status" value="1"/>
</dbReference>
<dbReference type="EC" id="2.1.3.-" evidence="3"/>